<accession>A0A3M5EV08</accession>
<dbReference type="SUPFAM" id="SSF54637">
    <property type="entry name" value="Thioesterase/thiol ester dehydrase-isomerase"/>
    <property type="match status" value="1"/>
</dbReference>
<comment type="similarity">
    <text evidence="1">Belongs to the acyl coenzyme A hydrolase family.</text>
</comment>
<dbReference type="GO" id="GO:0006637">
    <property type="term" value="P:acyl-CoA metabolic process"/>
    <property type="evidence" value="ECO:0007669"/>
    <property type="project" value="TreeGrafter"/>
</dbReference>
<feature type="region of interest" description="Disordered" evidence="4">
    <location>
        <begin position="121"/>
        <end position="142"/>
    </location>
</feature>
<dbReference type="GO" id="GO:0052816">
    <property type="term" value="F:long-chain fatty acyl-CoA hydrolase activity"/>
    <property type="evidence" value="ECO:0007669"/>
    <property type="project" value="TreeGrafter"/>
</dbReference>
<feature type="compositionally biased region" description="Basic and acidic residues" evidence="4">
    <location>
        <begin position="72"/>
        <end position="87"/>
    </location>
</feature>
<dbReference type="InterPro" id="IPR029069">
    <property type="entry name" value="HotDog_dom_sf"/>
</dbReference>
<dbReference type="GO" id="GO:0009062">
    <property type="term" value="P:fatty acid catabolic process"/>
    <property type="evidence" value="ECO:0007669"/>
    <property type="project" value="TreeGrafter"/>
</dbReference>
<dbReference type="CDD" id="cd03442">
    <property type="entry name" value="BFIT_BACH"/>
    <property type="match status" value="1"/>
</dbReference>
<evidence type="ECO:0000256" key="4">
    <source>
        <dbReference type="SAM" id="MobiDB-lite"/>
    </source>
</evidence>
<dbReference type="PROSITE" id="PS51770">
    <property type="entry name" value="HOTDOG_ACOT"/>
    <property type="match status" value="1"/>
</dbReference>
<feature type="compositionally biased region" description="Low complexity" evidence="4">
    <location>
        <begin position="1"/>
        <end position="17"/>
    </location>
</feature>
<dbReference type="EMBL" id="RBSQ01000106">
    <property type="protein sequence ID" value="RMS64883.1"/>
    <property type="molecule type" value="Genomic_DNA"/>
</dbReference>
<feature type="region of interest" description="Disordered" evidence="4">
    <location>
        <begin position="203"/>
        <end position="241"/>
    </location>
</feature>
<evidence type="ECO:0000313" key="6">
    <source>
        <dbReference type="EMBL" id="RMS64883.1"/>
    </source>
</evidence>
<evidence type="ECO:0000256" key="2">
    <source>
        <dbReference type="ARBA" id="ARBA00022801"/>
    </source>
</evidence>
<feature type="region of interest" description="Disordered" evidence="4">
    <location>
        <begin position="56"/>
        <end position="87"/>
    </location>
</feature>
<dbReference type="Proteomes" id="UP000270834">
    <property type="component" value="Unassembled WGS sequence"/>
</dbReference>
<dbReference type="PANTHER" id="PTHR11049:SF31">
    <property type="entry name" value="HOTDOG ACOT-TYPE DOMAIN-CONTAINING PROTEIN"/>
    <property type="match status" value="1"/>
</dbReference>
<name>A0A3M5EV08_PSEAI</name>
<comment type="caution">
    <text evidence="6">The sequence shown here is derived from an EMBL/GenBank/DDBJ whole genome shotgun (WGS) entry which is preliminary data.</text>
</comment>
<dbReference type="InterPro" id="IPR033120">
    <property type="entry name" value="HOTDOG_ACOT"/>
</dbReference>
<dbReference type="Pfam" id="PF03061">
    <property type="entry name" value="4HBT"/>
    <property type="match status" value="1"/>
</dbReference>
<proteinExistence type="inferred from homology"/>
<gene>
    <name evidence="6" type="ORF">ALP65_04310</name>
</gene>
<evidence type="ECO:0000313" key="7">
    <source>
        <dbReference type="Proteomes" id="UP000270834"/>
    </source>
</evidence>
<dbReference type="PANTHER" id="PTHR11049">
    <property type="entry name" value="ACYL COENZYME A THIOESTER HYDROLASE"/>
    <property type="match status" value="1"/>
</dbReference>
<feature type="non-terminal residue" evidence="6">
    <location>
        <position position="321"/>
    </location>
</feature>
<organism evidence="6 7">
    <name type="scientific">Pseudomonas aeruginosa</name>
    <dbReference type="NCBI Taxonomy" id="287"/>
    <lineage>
        <taxon>Bacteria</taxon>
        <taxon>Pseudomonadati</taxon>
        <taxon>Pseudomonadota</taxon>
        <taxon>Gammaproteobacteria</taxon>
        <taxon>Pseudomonadales</taxon>
        <taxon>Pseudomonadaceae</taxon>
        <taxon>Pseudomonas</taxon>
    </lineage>
</organism>
<keyword evidence="2 3" id="KW-0378">Hydrolase</keyword>
<dbReference type="InterPro" id="IPR006683">
    <property type="entry name" value="Thioestr_dom"/>
</dbReference>
<dbReference type="Gene3D" id="3.10.129.10">
    <property type="entry name" value="Hotdog Thioesterase"/>
    <property type="match status" value="1"/>
</dbReference>
<feature type="domain" description="HotDog ACOT-type" evidence="5">
    <location>
        <begin position="246"/>
        <end position="321"/>
    </location>
</feature>
<protein>
    <recommendedName>
        <fullName evidence="5">HotDog ACOT-type domain-containing protein</fullName>
    </recommendedName>
</protein>
<dbReference type="AlphaFoldDB" id="A0A3M5EV08"/>
<evidence type="ECO:0000256" key="1">
    <source>
        <dbReference type="ARBA" id="ARBA00010458"/>
    </source>
</evidence>
<reference evidence="6 7" key="1">
    <citation type="submission" date="2018-08" db="EMBL/GenBank/DDBJ databases">
        <title>Recombination of ecologically and evolutionarily significant loci maintains genetic cohesion in the Pseudomonas syringae species complex.</title>
        <authorList>
            <person name="Dillon M."/>
            <person name="Thakur S."/>
            <person name="Almeida R.N.D."/>
            <person name="Weir B.S."/>
            <person name="Guttman D.S."/>
        </authorList>
    </citation>
    <scope>NUCLEOTIDE SEQUENCE [LARGE SCALE GENOMIC DNA]</scope>
    <source>
        <strain evidence="6 7">ICMP 7846</strain>
    </source>
</reference>
<evidence type="ECO:0000256" key="3">
    <source>
        <dbReference type="PROSITE-ProRule" id="PRU01106"/>
    </source>
</evidence>
<evidence type="ECO:0000259" key="5">
    <source>
        <dbReference type="PROSITE" id="PS51770"/>
    </source>
</evidence>
<dbReference type="InterPro" id="IPR040170">
    <property type="entry name" value="Cytosol_ACT"/>
</dbReference>
<feature type="region of interest" description="Disordered" evidence="4">
    <location>
        <begin position="1"/>
        <end position="33"/>
    </location>
</feature>
<sequence>MAVAAAQAFPAAAPGGHDQPDQPHPPVPLRRHRVRRRAVLRRRRLVGYRLAFPDARESGAGVQPGAAGRASNAERRAGRRAAADAAEHPALRLAPVVSLPGTERRPRHERAALRAVLHACPGGHARHGRGPHTALPDPGRAGRRKAYRAHATCLFERECVLPDHSRAQGRIGDAQCLPRLAGGRGQAVPRGQRAGLNAQEHRVAQAGRAAPGTGPIRRVPRSRGGDTAGHPPRRPGWRPWGTTPGVHMNFHTRKWVKPEDLNPNGTLFGGSLLRWIDEEAAIYAIIQLGNQRVVTKYISEINFVSSARQGDIIELGITATD</sequence>
<dbReference type="GO" id="GO:0005829">
    <property type="term" value="C:cytosol"/>
    <property type="evidence" value="ECO:0007669"/>
    <property type="project" value="TreeGrafter"/>
</dbReference>